<accession>T0ZVF5</accession>
<feature type="non-terminal residue" evidence="1">
    <location>
        <position position="1"/>
    </location>
</feature>
<gene>
    <name evidence="1" type="ORF">B2A_13463</name>
</gene>
<evidence type="ECO:0000313" key="1">
    <source>
        <dbReference type="EMBL" id="EQD32634.1"/>
    </source>
</evidence>
<reference evidence="1" key="1">
    <citation type="submission" date="2013-08" db="EMBL/GenBank/DDBJ databases">
        <authorList>
            <person name="Mendez C."/>
            <person name="Richter M."/>
            <person name="Ferrer M."/>
            <person name="Sanchez J."/>
        </authorList>
    </citation>
    <scope>NUCLEOTIDE SEQUENCE</scope>
</reference>
<dbReference type="EMBL" id="AUZZ01009749">
    <property type="protein sequence ID" value="EQD32634.1"/>
    <property type="molecule type" value="Genomic_DNA"/>
</dbReference>
<name>T0ZVF5_9ZZZZ</name>
<dbReference type="AlphaFoldDB" id="T0ZVF5"/>
<proteinExistence type="predicted"/>
<sequence>LNPTELLWHELREQFGANRVFDTLDAVVDQVRKGLERAYRVRHR</sequence>
<reference evidence="1" key="2">
    <citation type="journal article" date="2014" name="ISME J.">
        <title>Microbial stratification in low pH oxic and suboxic macroscopic growths along an acid mine drainage.</title>
        <authorList>
            <person name="Mendez-Garcia C."/>
            <person name="Mesa V."/>
            <person name="Sprenger R.R."/>
            <person name="Richter M."/>
            <person name="Diez M.S."/>
            <person name="Solano J."/>
            <person name="Bargiela R."/>
            <person name="Golyshina O.V."/>
            <person name="Manteca A."/>
            <person name="Ramos J.L."/>
            <person name="Gallego J.R."/>
            <person name="Llorente I."/>
            <person name="Martins Dos Santos V.A."/>
            <person name="Jensen O.N."/>
            <person name="Pelaez A.I."/>
            <person name="Sanchez J."/>
            <person name="Ferrer M."/>
        </authorList>
    </citation>
    <scope>NUCLEOTIDE SEQUENCE</scope>
</reference>
<organism evidence="1">
    <name type="scientific">mine drainage metagenome</name>
    <dbReference type="NCBI Taxonomy" id="410659"/>
    <lineage>
        <taxon>unclassified sequences</taxon>
        <taxon>metagenomes</taxon>
        <taxon>ecological metagenomes</taxon>
    </lineage>
</organism>
<protein>
    <submittedName>
        <fullName evidence="1">Transposase</fullName>
    </submittedName>
</protein>
<comment type="caution">
    <text evidence="1">The sequence shown here is derived from an EMBL/GenBank/DDBJ whole genome shotgun (WGS) entry which is preliminary data.</text>
</comment>